<dbReference type="AlphaFoldDB" id="A0A433XG86"/>
<evidence type="ECO:0008006" key="4">
    <source>
        <dbReference type="Google" id="ProtNLM"/>
    </source>
</evidence>
<reference evidence="2 3" key="1">
    <citation type="journal article" date="2016" name="Int. J. Syst. Evol. Microbiol.">
        <title>Arsenicitalea aurantiaca gen. nov., sp. nov., a new member of the family Hyphomicrobiaceae, isolated from high-arsenic sediment.</title>
        <authorList>
            <person name="Mu Y."/>
            <person name="Zhou L."/>
            <person name="Zeng X.C."/>
            <person name="Liu L."/>
            <person name="Pan Y."/>
            <person name="Chen X."/>
            <person name="Wang J."/>
            <person name="Li S."/>
            <person name="Li W.J."/>
            <person name="Wang Y."/>
        </authorList>
    </citation>
    <scope>NUCLEOTIDE SEQUENCE [LARGE SCALE GENOMIC DNA]</scope>
    <source>
        <strain evidence="2 3">42-50</strain>
    </source>
</reference>
<dbReference type="SUPFAM" id="SSF158791">
    <property type="entry name" value="MgtE N-terminal domain-like"/>
    <property type="match status" value="1"/>
</dbReference>
<sequence length="277" mass="29159">MKQVRLLPVVICAAGALLVLKGFGLVTQGGYVLTGVGAAVAQVETDVAITDPTVALPPSPTLDDNRPVLSDVAPTLAAPVATTLAETPALPAMLDCGDVGPGLAVEHMAGCGPDGQQIDPQRLSSGSDNERALLERLGERRGDIEAREAELAMRASLVEAAERRLEERAAALEALETRINDMVADRDAEEEGTFLALVGMYEQMKPRDAAGIFNTLDGQVLLRVARAMNPRKMAPIMAGMNPQRAQELTVMLAAGDPVRPSPASLDPMADLPQIVGR</sequence>
<proteinExistence type="predicted"/>
<dbReference type="Proteomes" id="UP000281547">
    <property type="component" value="Unassembled WGS sequence"/>
</dbReference>
<evidence type="ECO:0000256" key="1">
    <source>
        <dbReference type="SAM" id="Coils"/>
    </source>
</evidence>
<accession>A0A433XG86</accession>
<organism evidence="2 3">
    <name type="scientific">Arsenicitalea aurantiaca</name>
    <dbReference type="NCBI Taxonomy" id="1783274"/>
    <lineage>
        <taxon>Bacteria</taxon>
        <taxon>Pseudomonadati</taxon>
        <taxon>Pseudomonadota</taxon>
        <taxon>Alphaproteobacteria</taxon>
        <taxon>Hyphomicrobiales</taxon>
        <taxon>Devosiaceae</taxon>
        <taxon>Arsenicitalea</taxon>
    </lineage>
</organism>
<dbReference type="OrthoDB" id="9791432at2"/>
<evidence type="ECO:0000313" key="3">
    <source>
        <dbReference type="Proteomes" id="UP000281547"/>
    </source>
</evidence>
<gene>
    <name evidence="2" type="ORF">EMQ25_08340</name>
</gene>
<keyword evidence="1" id="KW-0175">Coiled coil</keyword>
<evidence type="ECO:0000313" key="2">
    <source>
        <dbReference type="EMBL" id="RUT33121.1"/>
    </source>
</evidence>
<comment type="caution">
    <text evidence="2">The sequence shown here is derived from an EMBL/GenBank/DDBJ whole genome shotgun (WGS) entry which is preliminary data.</text>
</comment>
<feature type="coiled-coil region" evidence="1">
    <location>
        <begin position="155"/>
        <end position="192"/>
    </location>
</feature>
<name>A0A433XG86_9HYPH</name>
<protein>
    <recommendedName>
        <fullName evidence="4">Magnesium transporter MgtE intracellular domain-containing protein</fullName>
    </recommendedName>
</protein>
<keyword evidence="3" id="KW-1185">Reference proteome</keyword>
<dbReference type="RefSeq" id="WP_127188076.1">
    <property type="nucleotide sequence ID" value="NZ_RZNJ01000002.1"/>
</dbReference>
<dbReference type="EMBL" id="RZNJ01000002">
    <property type="protein sequence ID" value="RUT33121.1"/>
    <property type="molecule type" value="Genomic_DNA"/>
</dbReference>